<dbReference type="Gene3D" id="3.90.25.10">
    <property type="entry name" value="UDP-galactose 4-epimerase, domain 1"/>
    <property type="match status" value="2"/>
</dbReference>
<accession>A0ABV6IQC9</accession>
<dbReference type="Proteomes" id="UP001589789">
    <property type="component" value="Unassembled WGS sequence"/>
</dbReference>
<evidence type="ECO:0000313" key="2">
    <source>
        <dbReference type="Proteomes" id="UP001589789"/>
    </source>
</evidence>
<gene>
    <name evidence="1" type="ORF">ACFFIC_09600</name>
</gene>
<proteinExistence type="predicted"/>
<dbReference type="InterPro" id="IPR036291">
    <property type="entry name" value="NAD(P)-bd_dom_sf"/>
</dbReference>
<keyword evidence="2" id="KW-1185">Reference proteome</keyword>
<sequence>MLYTSHMGSRDDALFAPASDHAATEAFLAQAGLPFTSLRHGFYAESALHLIGRGIEAGEIHAPEVFTMAELATIASELTGREVKRVTVSDDEWLDATLAQGVPAPRAEMLLGMYRAARRGDFATTDPTLEKLLGRRSQTMRDVLASVLKAAAA</sequence>
<evidence type="ECO:0000313" key="1">
    <source>
        <dbReference type="EMBL" id="MFC0385812.1"/>
    </source>
</evidence>
<dbReference type="RefSeq" id="WP_377049960.1">
    <property type="nucleotide sequence ID" value="NZ_JBHLVZ010000015.1"/>
</dbReference>
<organism evidence="1 2">
    <name type="scientific">Muricoccus vinaceus</name>
    <dbReference type="NCBI Taxonomy" id="424704"/>
    <lineage>
        <taxon>Bacteria</taxon>
        <taxon>Pseudomonadati</taxon>
        <taxon>Pseudomonadota</taxon>
        <taxon>Alphaproteobacteria</taxon>
        <taxon>Acetobacterales</taxon>
        <taxon>Roseomonadaceae</taxon>
        <taxon>Muricoccus</taxon>
    </lineage>
</organism>
<reference evidence="1 2" key="1">
    <citation type="submission" date="2024-09" db="EMBL/GenBank/DDBJ databases">
        <authorList>
            <person name="Sun Q."/>
            <person name="Mori K."/>
        </authorList>
    </citation>
    <scope>NUCLEOTIDE SEQUENCE [LARGE SCALE GENOMIC DNA]</scope>
    <source>
        <strain evidence="1 2">CCM 7468</strain>
    </source>
</reference>
<dbReference type="EMBL" id="JBHLVZ010000015">
    <property type="protein sequence ID" value="MFC0385812.1"/>
    <property type="molecule type" value="Genomic_DNA"/>
</dbReference>
<dbReference type="PANTHER" id="PTHR47129:SF1">
    <property type="entry name" value="NMRA-LIKE DOMAIN-CONTAINING PROTEIN"/>
    <property type="match status" value="1"/>
</dbReference>
<comment type="caution">
    <text evidence="1">The sequence shown here is derived from an EMBL/GenBank/DDBJ whole genome shotgun (WGS) entry which is preliminary data.</text>
</comment>
<protein>
    <submittedName>
        <fullName evidence="1">Uncharacterized protein</fullName>
    </submittedName>
</protein>
<dbReference type="InterPro" id="IPR052718">
    <property type="entry name" value="NmrA-type_oxidoreductase"/>
</dbReference>
<dbReference type="Gene3D" id="3.40.50.720">
    <property type="entry name" value="NAD(P)-binding Rossmann-like Domain"/>
    <property type="match status" value="1"/>
</dbReference>
<dbReference type="SUPFAM" id="SSF51735">
    <property type="entry name" value="NAD(P)-binding Rossmann-fold domains"/>
    <property type="match status" value="1"/>
</dbReference>
<name>A0ABV6IQC9_9PROT</name>
<dbReference type="PANTHER" id="PTHR47129">
    <property type="entry name" value="QUINONE OXIDOREDUCTASE 2"/>
    <property type="match status" value="1"/>
</dbReference>